<gene>
    <name evidence="1" type="ORF">ACMU_00495</name>
</gene>
<name>A0A037ZN93_9RHOB</name>
<dbReference type="AlphaFoldDB" id="A0A037ZN93"/>
<reference evidence="1 2" key="1">
    <citation type="submission" date="2014-03" db="EMBL/GenBank/DDBJ databases">
        <title>Draft Genome Sequence of Actibacterium mucosum KCTC 23349, a Marine Alphaproteobacterium with Complex Ionic Requirements Isolated from Mediterranean Seawater at Malvarrosa Beach, Valencia, Spain.</title>
        <authorList>
            <person name="Arahal D.R."/>
            <person name="Shao Z."/>
            <person name="Lai Q."/>
            <person name="Pujalte M.J."/>
        </authorList>
    </citation>
    <scope>NUCLEOTIDE SEQUENCE [LARGE SCALE GENOMIC DNA]</scope>
    <source>
        <strain evidence="1 2">KCTC 23349</strain>
    </source>
</reference>
<keyword evidence="2" id="KW-1185">Reference proteome</keyword>
<protein>
    <submittedName>
        <fullName evidence="1">Uncharacterized protein</fullName>
    </submittedName>
</protein>
<accession>A0A037ZN93</accession>
<organism evidence="1 2">
    <name type="scientific">Actibacterium mucosum KCTC 23349</name>
    <dbReference type="NCBI Taxonomy" id="1454373"/>
    <lineage>
        <taxon>Bacteria</taxon>
        <taxon>Pseudomonadati</taxon>
        <taxon>Pseudomonadota</taxon>
        <taxon>Alphaproteobacteria</taxon>
        <taxon>Rhodobacterales</taxon>
        <taxon>Roseobacteraceae</taxon>
        <taxon>Actibacterium</taxon>
    </lineage>
</organism>
<sequence length="719" mass="78080">MGGGLMRVVFGFLWMFMAGIAAAQSPNGQFLGLEGNWVVNWTGIQEDRLTEARISIFRNRAAVCERDALDSCNYRMVVREPEEWWFSGGETANLAYGFVQKFEPSADGMSATVLHGYGIMGHWGGTEQIRVTGANSMAGQWEYRGWTGNGTWRRVVPTFTGIELTSRHAVKVTPVSANRIVATLQWNRYDWPKRVTAPGNRPRFYLKLRGNDLWGWHAAAFENSPGLYAASVGRDKDEQGEFLSVEVVIFPGYQPGTHVLHVGGQQFYIDLEIAGRPMAADLYLEAGGTTEAAPIAPLRQPRGALKETLVFQARDIGAQPITQIRTRIMAEQPLNLVQDPPACTSVSATEILCDLAPNGGLFRQELKFWGDVPTNVDARPEITAEVEGYGEAEGWVRLGRVSDTVHLRDCDGAYAAKMSAIDPEGLGNALRVLASSVAAMPGKRLYPGPEKALVINEAQTYRIRLMTDQMAANKSPDAYLKSASETGGNDLGRIYPAAKQLIQSTQCSARQADLDTLADLKQAHAGFKLRAAEIAELSSQTQIVTEAVEKIATERFKAFTGQLPSALQTILGVGGKPLPREKKEGLIVDWLDALSFRASEVVLSNAQSRAIFLIPDILAEGVAGSAAVQAAAPNFARVFGKVPGMASLMLGSVQIGVSVVDLALLTDTWTEMDELSSWVEASAYFQALNLKYIAIEAEVAALIEQLEVATGAGTCTCRQ</sequence>
<evidence type="ECO:0000313" key="1">
    <source>
        <dbReference type="EMBL" id="KAJ57003.1"/>
    </source>
</evidence>
<dbReference type="EMBL" id="JFKE01000001">
    <property type="protein sequence ID" value="KAJ57003.1"/>
    <property type="molecule type" value="Genomic_DNA"/>
</dbReference>
<dbReference type="Proteomes" id="UP000026249">
    <property type="component" value="Unassembled WGS sequence"/>
</dbReference>
<evidence type="ECO:0000313" key="2">
    <source>
        <dbReference type="Proteomes" id="UP000026249"/>
    </source>
</evidence>
<proteinExistence type="predicted"/>
<comment type="caution">
    <text evidence="1">The sequence shown here is derived from an EMBL/GenBank/DDBJ whole genome shotgun (WGS) entry which is preliminary data.</text>
</comment>